<protein>
    <submittedName>
        <fullName evidence="6">MerR family transcriptional regulator</fullName>
    </submittedName>
</protein>
<dbReference type="InterPro" id="IPR047057">
    <property type="entry name" value="MerR_fam"/>
</dbReference>
<dbReference type="OrthoDB" id="9773308at2"/>
<dbReference type="Proteomes" id="UP000319432">
    <property type="component" value="Chromosome"/>
</dbReference>
<dbReference type="SMART" id="SM00422">
    <property type="entry name" value="HTH_MERR"/>
    <property type="match status" value="1"/>
</dbReference>
<dbReference type="AlphaFoldDB" id="A0A518V391"/>
<dbReference type="Gene3D" id="3.20.80.10">
    <property type="entry name" value="Regulatory factor, effector binding domain"/>
    <property type="match status" value="1"/>
</dbReference>
<dbReference type="SUPFAM" id="SSF46955">
    <property type="entry name" value="Putative DNA-binding domain"/>
    <property type="match status" value="1"/>
</dbReference>
<evidence type="ECO:0000256" key="4">
    <source>
        <dbReference type="ARBA" id="ARBA00023163"/>
    </source>
</evidence>
<gene>
    <name evidence="6" type="ORF">EEL30_03145</name>
</gene>
<evidence type="ECO:0000256" key="1">
    <source>
        <dbReference type="ARBA" id="ARBA00022491"/>
    </source>
</evidence>
<dbReference type="InterPro" id="IPR010499">
    <property type="entry name" value="AraC_E-bd"/>
</dbReference>
<dbReference type="InterPro" id="IPR000551">
    <property type="entry name" value="MerR-type_HTH_dom"/>
</dbReference>
<reference evidence="6 7" key="1">
    <citation type="submission" date="2018-11" db="EMBL/GenBank/DDBJ databases">
        <title>Phylogenetic determinants of toxin gene distribution in genomes of Brevibacillus laterosporus.</title>
        <authorList>
            <person name="Glare T.R."/>
            <person name="Durrant A."/>
            <person name="Berry C."/>
            <person name="Palma L."/>
            <person name="Ormskirk M."/>
            <person name="Cox M.O."/>
        </authorList>
    </citation>
    <scope>NUCLEOTIDE SEQUENCE [LARGE SCALE GENOMIC DNA]</scope>
    <source>
        <strain evidence="6 7">1821L</strain>
    </source>
</reference>
<dbReference type="PANTHER" id="PTHR30204:SF69">
    <property type="entry name" value="MERR-FAMILY TRANSCRIPTIONAL REGULATOR"/>
    <property type="match status" value="1"/>
</dbReference>
<keyword evidence="3" id="KW-0238">DNA-binding</keyword>
<dbReference type="GO" id="GO:0003700">
    <property type="term" value="F:DNA-binding transcription factor activity"/>
    <property type="evidence" value="ECO:0007669"/>
    <property type="project" value="InterPro"/>
</dbReference>
<dbReference type="PANTHER" id="PTHR30204">
    <property type="entry name" value="REDOX-CYCLING DRUG-SENSING TRANSCRIPTIONAL ACTIVATOR SOXR"/>
    <property type="match status" value="1"/>
</dbReference>
<keyword evidence="7" id="KW-1185">Reference proteome</keyword>
<keyword evidence="2" id="KW-0805">Transcription regulation</keyword>
<dbReference type="Gene3D" id="1.10.1660.10">
    <property type="match status" value="1"/>
</dbReference>
<dbReference type="Pfam" id="PF13411">
    <property type="entry name" value="MerR_1"/>
    <property type="match status" value="1"/>
</dbReference>
<evidence type="ECO:0000256" key="2">
    <source>
        <dbReference type="ARBA" id="ARBA00023015"/>
    </source>
</evidence>
<dbReference type="EMBL" id="CP033464">
    <property type="protein sequence ID" value="QDX91461.1"/>
    <property type="molecule type" value="Genomic_DNA"/>
</dbReference>
<dbReference type="GO" id="GO:0003677">
    <property type="term" value="F:DNA binding"/>
    <property type="evidence" value="ECO:0007669"/>
    <property type="project" value="UniProtKB-KW"/>
</dbReference>
<keyword evidence="4" id="KW-0804">Transcription</keyword>
<dbReference type="InterPro" id="IPR009061">
    <property type="entry name" value="DNA-bd_dom_put_sf"/>
</dbReference>
<dbReference type="SUPFAM" id="SSF55136">
    <property type="entry name" value="Probable bacterial effector-binding domain"/>
    <property type="match status" value="1"/>
</dbReference>
<dbReference type="InterPro" id="IPR029442">
    <property type="entry name" value="GyrI-like"/>
</dbReference>
<feature type="domain" description="HTH merR-type" evidence="5">
    <location>
        <begin position="4"/>
        <end position="74"/>
    </location>
</feature>
<dbReference type="SMART" id="SM00871">
    <property type="entry name" value="AraC_E_bind"/>
    <property type="match status" value="1"/>
</dbReference>
<evidence type="ECO:0000313" key="6">
    <source>
        <dbReference type="EMBL" id="QDX91461.1"/>
    </source>
</evidence>
<evidence type="ECO:0000259" key="5">
    <source>
        <dbReference type="PROSITE" id="PS50937"/>
    </source>
</evidence>
<name>A0A518V391_BRELA</name>
<evidence type="ECO:0000256" key="3">
    <source>
        <dbReference type="ARBA" id="ARBA00023125"/>
    </source>
</evidence>
<evidence type="ECO:0000313" key="7">
    <source>
        <dbReference type="Proteomes" id="UP000319432"/>
    </source>
</evidence>
<dbReference type="Pfam" id="PF06445">
    <property type="entry name" value="GyrI-like"/>
    <property type="match status" value="1"/>
</dbReference>
<keyword evidence="1" id="KW-0678">Repressor</keyword>
<sequence length="280" mass="32619">MKNRFTIGKMARMHRIAESTLRYYDEKGIFQPKTIDQKTQYRYYTIDQFSTLTSIKFFRHLGIPLLEIKRFMDERTPDLALDILEKQSESLKQKQQEIAYMLNRLESKITTIKQGVDKVDTTVVFKDLPKRYIHSMVVEADLTDEDWEYHLHVLQSDLQLLEVSLFAGDIGTSVSKSSILKGEYQDYNSLFIMIDDLPVEKERYPSIPAGLYACTMHYGSYEQLGQSYERLLLAIRERNYEITGKSYELGIVDLAITSESDEFVTEIQIPVQSSEYPPNN</sequence>
<dbReference type="PROSITE" id="PS50937">
    <property type="entry name" value="HTH_MERR_2"/>
    <property type="match status" value="1"/>
</dbReference>
<dbReference type="CDD" id="cd01107">
    <property type="entry name" value="HTH_BmrR"/>
    <property type="match status" value="1"/>
</dbReference>
<organism evidence="6 7">
    <name type="scientific">Brevibacillus laterosporus</name>
    <name type="common">Bacillus laterosporus</name>
    <dbReference type="NCBI Taxonomy" id="1465"/>
    <lineage>
        <taxon>Bacteria</taxon>
        <taxon>Bacillati</taxon>
        <taxon>Bacillota</taxon>
        <taxon>Bacilli</taxon>
        <taxon>Bacillales</taxon>
        <taxon>Paenibacillaceae</taxon>
        <taxon>Brevibacillus</taxon>
    </lineage>
</organism>
<proteinExistence type="predicted"/>
<accession>A0A518V391</accession>
<dbReference type="InterPro" id="IPR011256">
    <property type="entry name" value="Reg_factor_effector_dom_sf"/>
</dbReference>